<dbReference type="Pfam" id="PF00929">
    <property type="entry name" value="RNase_T"/>
    <property type="match status" value="1"/>
</dbReference>
<evidence type="ECO:0000256" key="5">
    <source>
        <dbReference type="ARBA" id="ARBA00022839"/>
    </source>
</evidence>
<evidence type="ECO:0000313" key="10">
    <source>
        <dbReference type="Proteomes" id="UP000694925"/>
    </source>
</evidence>
<protein>
    <submittedName>
        <fullName evidence="11">Uncharacterized protein LOC108622925 isoform X1</fullName>
    </submittedName>
</protein>
<dbReference type="Pfam" id="PF00400">
    <property type="entry name" value="WD40"/>
    <property type="match status" value="1"/>
</dbReference>
<dbReference type="GeneID" id="108622925"/>
<dbReference type="Gene3D" id="2.130.10.10">
    <property type="entry name" value="YVTN repeat-like/Quinoprotein amine dehydrogenase"/>
    <property type="match status" value="1"/>
</dbReference>
<dbReference type="InterPro" id="IPR036397">
    <property type="entry name" value="RNaseH_sf"/>
</dbReference>
<feature type="compositionally biased region" description="Basic residues" evidence="7">
    <location>
        <begin position="201"/>
        <end position="211"/>
    </location>
</feature>
<dbReference type="Proteomes" id="UP000694925">
    <property type="component" value="Unplaced"/>
</dbReference>
<evidence type="ECO:0000256" key="1">
    <source>
        <dbReference type="ARBA" id="ARBA00004123"/>
    </source>
</evidence>
<evidence type="ECO:0000256" key="8">
    <source>
        <dbReference type="SAM" id="Phobius"/>
    </source>
</evidence>
<evidence type="ECO:0000256" key="3">
    <source>
        <dbReference type="ARBA" id="ARBA00022722"/>
    </source>
</evidence>
<evidence type="ECO:0000256" key="4">
    <source>
        <dbReference type="ARBA" id="ARBA00022801"/>
    </source>
</evidence>
<feature type="compositionally biased region" description="Basic and acidic residues" evidence="7">
    <location>
        <begin position="212"/>
        <end position="221"/>
    </location>
</feature>
<dbReference type="GO" id="GO:0003676">
    <property type="term" value="F:nucleic acid binding"/>
    <property type="evidence" value="ECO:0007669"/>
    <property type="project" value="InterPro"/>
</dbReference>
<feature type="compositionally biased region" description="Polar residues" evidence="7">
    <location>
        <begin position="153"/>
        <end position="162"/>
    </location>
</feature>
<dbReference type="PANTHER" id="PTHR12801">
    <property type="entry name" value="RNA EXONUCLEASE REXO1 / RECO3 FAMILY MEMBER-RELATED"/>
    <property type="match status" value="1"/>
</dbReference>
<feature type="domain" description="Exonuclease" evidence="9">
    <location>
        <begin position="529"/>
        <end position="686"/>
    </location>
</feature>
<feature type="compositionally biased region" description="Low complexity" evidence="7">
    <location>
        <begin position="399"/>
        <end position="418"/>
    </location>
</feature>
<keyword evidence="8" id="KW-1133">Transmembrane helix</keyword>
<dbReference type="GO" id="GO:0004527">
    <property type="term" value="F:exonuclease activity"/>
    <property type="evidence" value="ECO:0007669"/>
    <property type="project" value="UniProtKB-KW"/>
</dbReference>
<dbReference type="InterPro" id="IPR013520">
    <property type="entry name" value="Ribonucl_H"/>
</dbReference>
<dbReference type="InterPro" id="IPR034922">
    <property type="entry name" value="REX1-like_exo"/>
</dbReference>
<feature type="region of interest" description="Disordered" evidence="7">
    <location>
        <begin position="374"/>
        <end position="434"/>
    </location>
</feature>
<dbReference type="InterPro" id="IPR047021">
    <property type="entry name" value="REXO1/3/4-like"/>
</dbReference>
<evidence type="ECO:0000256" key="6">
    <source>
        <dbReference type="ARBA" id="ARBA00023242"/>
    </source>
</evidence>
<dbReference type="AlphaFoldDB" id="A0AAJ7N4J2"/>
<name>A0AAJ7N4J2_9HYME</name>
<evidence type="ECO:0000256" key="7">
    <source>
        <dbReference type="SAM" id="MobiDB-lite"/>
    </source>
</evidence>
<organism evidence="10 11">
    <name type="scientific">Ceratina calcarata</name>
    <dbReference type="NCBI Taxonomy" id="156304"/>
    <lineage>
        <taxon>Eukaryota</taxon>
        <taxon>Metazoa</taxon>
        <taxon>Ecdysozoa</taxon>
        <taxon>Arthropoda</taxon>
        <taxon>Hexapoda</taxon>
        <taxon>Insecta</taxon>
        <taxon>Pterygota</taxon>
        <taxon>Neoptera</taxon>
        <taxon>Endopterygota</taxon>
        <taxon>Hymenoptera</taxon>
        <taxon>Apocrita</taxon>
        <taxon>Aculeata</taxon>
        <taxon>Apoidea</taxon>
        <taxon>Anthophila</taxon>
        <taxon>Apidae</taxon>
        <taxon>Ceratina</taxon>
        <taxon>Zadontomerus</taxon>
    </lineage>
</organism>
<reference evidence="11" key="1">
    <citation type="submission" date="2025-08" db="UniProtKB">
        <authorList>
            <consortium name="RefSeq"/>
        </authorList>
    </citation>
    <scope>IDENTIFICATION</scope>
    <source>
        <tissue evidence="11">Whole body</tissue>
    </source>
</reference>
<keyword evidence="8" id="KW-0472">Membrane</keyword>
<gene>
    <name evidence="11" type="primary">LOC108622925</name>
</gene>
<accession>A0AAJ7N4J2</accession>
<dbReference type="Gene3D" id="3.30.420.10">
    <property type="entry name" value="Ribonuclease H-like superfamily/Ribonuclease H"/>
    <property type="match status" value="1"/>
</dbReference>
<dbReference type="FunFam" id="3.30.420.10:FF:000031">
    <property type="entry name" value="RNA exonuclease 1"/>
    <property type="match status" value="1"/>
</dbReference>
<dbReference type="RefSeq" id="XP_017876560.1">
    <property type="nucleotide sequence ID" value="XM_018021071.2"/>
</dbReference>
<dbReference type="PANTHER" id="PTHR12801:SF115">
    <property type="entry name" value="FI18136P1-RELATED"/>
    <property type="match status" value="1"/>
</dbReference>
<dbReference type="CDD" id="cd06145">
    <property type="entry name" value="REX1_like"/>
    <property type="match status" value="1"/>
</dbReference>
<keyword evidence="5" id="KW-0269">Exonuclease</keyword>
<dbReference type="InterPro" id="IPR012337">
    <property type="entry name" value="RNaseH-like_sf"/>
</dbReference>
<keyword evidence="8" id="KW-0812">Transmembrane</keyword>
<dbReference type="KEGG" id="ccal:108622925"/>
<comment type="similarity">
    <text evidence="2">Belongs to the REXO1/REXO3 family.</text>
</comment>
<evidence type="ECO:0000313" key="11">
    <source>
        <dbReference type="RefSeq" id="XP_017876560.1"/>
    </source>
</evidence>
<dbReference type="CTD" id="31136"/>
<evidence type="ECO:0000256" key="2">
    <source>
        <dbReference type="ARBA" id="ARBA00006357"/>
    </source>
</evidence>
<feature type="transmembrane region" description="Helical" evidence="8">
    <location>
        <begin position="12"/>
        <end position="37"/>
    </location>
</feature>
<keyword evidence="3" id="KW-0540">Nuclease</keyword>
<feature type="compositionally biased region" description="Basic residues" evidence="7">
    <location>
        <begin position="233"/>
        <end position="242"/>
    </location>
</feature>
<dbReference type="GO" id="GO:0005634">
    <property type="term" value="C:nucleus"/>
    <property type="evidence" value="ECO:0007669"/>
    <property type="project" value="UniProtKB-SubCell"/>
</dbReference>
<feature type="compositionally biased region" description="Low complexity" evidence="7">
    <location>
        <begin position="166"/>
        <end position="193"/>
    </location>
</feature>
<evidence type="ECO:0000259" key="9">
    <source>
        <dbReference type="SMART" id="SM00479"/>
    </source>
</evidence>
<dbReference type="InterPro" id="IPR015943">
    <property type="entry name" value="WD40/YVTN_repeat-like_dom_sf"/>
</dbReference>
<comment type="subcellular location">
    <subcellularLocation>
        <location evidence="1">Nucleus</location>
    </subcellularLocation>
</comment>
<keyword evidence="6" id="KW-0539">Nucleus</keyword>
<keyword evidence="10" id="KW-1185">Reference proteome</keyword>
<keyword evidence="4" id="KW-0378">Hydrolase</keyword>
<proteinExistence type="inferred from homology"/>
<feature type="region of interest" description="Disordered" evidence="7">
    <location>
        <begin position="46"/>
        <end position="90"/>
    </location>
</feature>
<feature type="region of interest" description="Disordered" evidence="7">
    <location>
        <begin position="151"/>
        <end position="280"/>
    </location>
</feature>
<dbReference type="SUPFAM" id="SSF53098">
    <property type="entry name" value="Ribonuclease H-like"/>
    <property type="match status" value="1"/>
</dbReference>
<dbReference type="GO" id="GO:0010629">
    <property type="term" value="P:negative regulation of gene expression"/>
    <property type="evidence" value="ECO:0007669"/>
    <property type="project" value="UniProtKB-ARBA"/>
</dbReference>
<dbReference type="InterPro" id="IPR001680">
    <property type="entry name" value="WD40_rpt"/>
</dbReference>
<sequence length="686" mass="76664">MEDTEGKIVVPGISVSVFVLASTLFLGGLLLAIGYLVRRLSRSSKSTDSIKNAAEPEKVKPEDPRIDATSGSTGSTGKRAKSKKRREAQQEFTHSWMVGALKGHTAPVLDMNFSSNGKFLASCAEDCGLRPEEEMLDPGDTDSYAACKVKQEAPTTNKQASRCKSRSSTTSTASNDASSSSTTASTSTDLSPSVKEDRAILSRRQRKNRTRTPRDQRREIREDEDEQPTQERHRSRHGHCSTRHSESMSTNANRRDSTSRGQIPNNTRPEENESQIPISMSGHSVESTIVWRSQRNKVYYFSETWLNTMLHRYTLTQEQMMDMGYPVECGIYPGCAYIIILRKHPTGHRIRGYHRLDVNAREFVPGSGRICQIESEGDSGHCTGSSVESSDLEQESSSDSDNIGESSASIDSSSSGSSYQQETRRDRSPNINESNKLPRKCARCYQYFFVNKENGEYVQEESCVYHWGKFRNGPVDNMWECCLGLANDRGCTTAENHVWTGLDEGCNGPFPNYVRTRSVSTGSADINLGVYALDCEMCFTKLGLELARVTVVGLDGEIVYDTLVRPIEEVIDYNTRFSGITAEDLSKAWKTLTDVQNDLTSFIYAETILIGHGLENDLRALRLLHSTVIDTCVAFPHVFGYPYRSSLKTLARTILWRDIQVAEHDSAEDARVVLDLMLRRLELDLL</sequence>
<feature type="compositionally biased region" description="Basic and acidic residues" evidence="7">
    <location>
        <begin position="54"/>
        <end position="66"/>
    </location>
</feature>
<dbReference type="SMART" id="SM00479">
    <property type="entry name" value="EXOIII"/>
    <property type="match status" value="1"/>
</dbReference>